<evidence type="ECO:0000256" key="1">
    <source>
        <dbReference type="SAM" id="SignalP"/>
    </source>
</evidence>
<proteinExistence type="predicted"/>
<dbReference type="Proteomes" id="UP000322783">
    <property type="component" value="Unassembled WGS sequence"/>
</dbReference>
<organism evidence="3 4">
    <name type="scientific">Selenomonas caprae</name>
    <dbReference type="NCBI Taxonomy" id="2606905"/>
    <lineage>
        <taxon>Bacteria</taxon>
        <taxon>Bacillati</taxon>
        <taxon>Bacillota</taxon>
        <taxon>Negativicutes</taxon>
        <taxon>Selenomonadales</taxon>
        <taxon>Selenomonadaceae</taxon>
        <taxon>Selenomonas</taxon>
    </lineage>
</organism>
<dbReference type="PIRSF" id="PIRSF002741">
    <property type="entry name" value="MppA"/>
    <property type="match status" value="1"/>
</dbReference>
<reference evidence="3 4" key="1">
    <citation type="submission" date="2019-08" db="EMBL/GenBank/DDBJ databases">
        <title>Selenomonas sp. mPRGC5 and Selenomonas sp. mPRGC8 isolated from ruminal fluid of dairy goat (Capra hircus).</title>
        <authorList>
            <person name="Poothong S."/>
            <person name="Nuengjamnong C."/>
            <person name="Tanasupawat S."/>
        </authorList>
    </citation>
    <scope>NUCLEOTIDE SEQUENCE [LARGE SCALE GENOMIC DNA]</scope>
    <source>
        <strain evidence="4">mPRGC8</strain>
    </source>
</reference>
<dbReference type="Gene3D" id="3.40.190.10">
    <property type="entry name" value="Periplasmic binding protein-like II"/>
    <property type="match status" value="1"/>
</dbReference>
<dbReference type="InterPro" id="IPR030678">
    <property type="entry name" value="Peptide/Ni-bd"/>
</dbReference>
<dbReference type="GO" id="GO:0043190">
    <property type="term" value="C:ATP-binding cassette (ABC) transporter complex"/>
    <property type="evidence" value="ECO:0007669"/>
    <property type="project" value="InterPro"/>
</dbReference>
<dbReference type="CDD" id="cd08490">
    <property type="entry name" value="PBP2_NikA_DppA_OppA_like_3"/>
    <property type="match status" value="1"/>
</dbReference>
<dbReference type="InterPro" id="IPR039424">
    <property type="entry name" value="SBP_5"/>
</dbReference>
<feature type="domain" description="Solute-binding protein family 5" evidence="2">
    <location>
        <begin position="84"/>
        <end position="438"/>
    </location>
</feature>
<evidence type="ECO:0000313" key="4">
    <source>
        <dbReference type="Proteomes" id="UP000322783"/>
    </source>
</evidence>
<evidence type="ECO:0000259" key="2">
    <source>
        <dbReference type="Pfam" id="PF00496"/>
    </source>
</evidence>
<dbReference type="PANTHER" id="PTHR30290">
    <property type="entry name" value="PERIPLASMIC BINDING COMPONENT OF ABC TRANSPORTER"/>
    <property type="match status" value="1"/>
</dbReference>
<comment type="caution">
    <text evidence="3">The sequence shown here is derived from an EMBL/GenBank/DDBJ whole genome shotgun (WGS) entry which is preliminary data.</text>
</comment>
<dbReference type="Gene3D" id="3.10.105.10">
    <property type="entry name" value="Dipeptide-binding Protein, Domain 3"/>
    <property type="match status" value="1"/>
</dbReference>
<sequence length="520" mass="57272">MIHMKWKKLAALAVSVSLCLGVFAGCGDNQAAKHAGGKTLTIGDTTFNSSNEEPDVNPHNAYAGWACIRYGIGETLIKYSDNMEIQPWLATKWENIDPLTWKITLRDDVTYSSGRKMDAASVKQCLEHLIAENKRAKQDLKIASLEANGQELIIKTTEPRPALLNYLGDPYGCIIDVEAGFENGIVAGTGPYIVTDMKPDDHLTLKKNENYWGGTPKLDKLTIRTITDGNTLANALQSGEVQAAYGMAYESYPLFRNDKYTISQISTSRCFFGKMNFDPDSVCADPAVRQAIALGIDKENFVTTLLEGNGFAANGVFPAGSAFGGEKVRAEKYNPEAAKAVLEQAGWVDTDGDGIREKNGRKLVVKWLTYPSRQELPLLAESAQSTLKAIGIEVDINNTADNNQVVKDPKKWDVYAMANVQAPTGDPEYWFTVFAVSTATKNQGRYQSAKLDALEAQLSREFDPAKRAELALQMQQVVLDDHAFVFCSFLKMSMISKANVKNYISHACDYYQVTADLDVE</sequence>
<dbReference type="GO" id="GO:0042597">
    <property type="term" value="C:periplasmic space"/>
    <property type="evidence" value="ECO:0007669"/>
    <property type="project" value="UniProtKB-ARBA"/>
</dbReference>
<accession>A0A5D6WIG9</accession>
<feature type="signal peptide" evidence="1">
    <location>
        <begin position="1"/>
        <end position="24"/>
    </location>
</feature>
<keyword evidence="1" id="KW-0732">Signal</keyword>
<feature type="chain" id="PRO_5038422779" evidence="1">
    <location>
        <begin position="25"/>
        <end position="520"/>
    </location>
</feature>
<dbReference type="GO" id="GO:0015833">
    <property type="term" value="P:peptide transport"/>
    <property type="evidence" value="ECO:0007669"/>
    <property type="project" value="TreeGrafter"/>
</dbReference>
<dbReference type="Pfam" id="PF00496">
    <property type="entry name" value="SBP_bac_5"/>
    <property type="match status" value="1"/>
</dbReference>
<gene>
    <name evidence="3" type="ORF">FZ041_13870</name>
</gene>
<evidence type="ECO:0000313" key="3">
    <source>
        <dbReference type="EMBL" id="TYZ26688.1"/>
    </source>
</evidence>
<name>A0A5D6WIG9_9FIRM</name>
<dbReference type="InterPro" id="IPR000914">
    <property type="entry name" value="SBP_5_dom"/>
</dbReference>
<dbReference type="PANTHER" id="PTHR30290:SF81">
    <property type="entry name" value="OLIGOPEPTIDE-BINDING PROTEIN OPPA"/>
    <property type="match status" value="1"/>
</dbReference>
<dbReference type="GO" id="GO:1904680">
    <property type="term" value="F:peptide transmembrane transporter activity"/>
    <property type="evidence" value="ECO:0007669"/>
    <property type="project" value="TreeGrafter"/>
</dbReference>
<keyword evidence="4" id="KW-1185">Reference proteome</keyword>
<dbReference type="SUPFAM" id="SSF53850">
    <property type="entry name" value="Periplasmic binding protein-like II"/>
    <property type="match status" value="1"/>
</dbReference>
<dbReference type="AlphaFoldDB" id="A0A5D6WIG9"/>
<dbReference type="PROSITE" id="PS51257">
    <property type="entry name" value="PROKAR_LIPOPROTEIN"/>
    <property type="match status" value="1"/>
</dbReference>
<dbReference type="EMBL" id="VTOZ01000043">
    <property type="protein sequence ID" value="TYZ26688.1"/>
    <property type="molecule type" value="Genomic_DNA"/>
</dbReference>
<protein>
    <submittedName>
        <fullName evidence="3">ABC transporter substrate-binding protein</fullName>
    </submittedName>
</protein>